<dbReference type="Pfam" id="PF04130">
    <property type="entry name" value="GCP_C_terminal"/>
    <property type="match status" value="1"/>
</dbReference>
<evidence type="ECO:0000259" key="6">
    <source>
        <dbReference type="Pfam" id="PF04130"/>
    </source>
</evidence>
<dbReference type="PANTHER" id="PTHR19302:SF70">
    <property type="entry name" value="GAMMA-TUBULIN COMPLEX COMPONENT 6"/>
    <property type="match status" value="1"/>
</dbReference>
<dbReference type="InterPro" id="IPR040457">
    <property type="entry name" value="GCP_C"/>
</dbReference>
<dbReference type="GO" id="GO:0031122">
    <property type="term" value="P:cytoplasmic microtubule organization"/>
    <property type="evidence" value="ECO:0007669"/>
    <property type="project" value="TreeGrafter"/>
</dbReference>
<dbReference type="GO" id="GO:0051321">
    <property type="term" value="P:meiotic cell cycle"/>
    <property type="evidence" value="ECO:0007669"/>
    <property type="project" value="TreeGrafter"/>
</dbReference>
<keyword evidence="4 5" id="KW-0206">Cytoskeleton</keyword>
<dbReference type="InterPro" id="IPR041470">
    <property type="entry name" value="GCP_N"/>
</dbReference>
<dbReference type="InterPro" id="IPR042241">
    <property type="entry name" value="GCP_C_sf"/>
</dbReference>
<dbReference type="GO" id="GO:0005874">
    <property type="term" value="C:microtubule"/>
    <property type="evidence" value="ECO:0007669"/>
    <property type="project" value="UniProtKB-KW"/>
</dbReference>
<dbReference type="GO" id="GO:0000278">
    <property type="term" value="P:mitotic cell cycle"/>
    <property type="evidence" value="ECO:0007669"/>
    <property type="project" value="TreeGrafter"/>
</dbReference>
<dbReference type="Gene3D" id="1.20.120.1900">
    <property type="entry name" value="Gamma-tubulin complex, C-terminal domain"/>
    <property type="match status" value="1"/>
</dbReference>
<gene>
    <name evidence="8" type="ORF">BKA67DRAFT_543371</name>
</gene>
<comment type="subcellular location">
    <subcellularLocation>
        <location evidence="5">Cytoplasm</location>
        <location evidence="5">Cytoskeleton</location>
        <location evidence="5">Microtubule organizing center</location>
    </subcellularLocation>
</comment>
<dbReference type="FunFam" id="1.20.120.1900:FF:000013">
    <property type="entry name" value="Spindle pole body component"/>
    <property type="match status" value="1"/>
</dbReference>
<evidence type="ECO:0000256" key="5">
    <source>
        <dbReference type="RuleBase" id="RU363050"/>
    </source>
</evidence>
<name>A0A9P8UVY4_9PEZI</name>
<dbReference type="EMBL" id="JAGPXC010000001">
    <property type="protein sequence ID" value="KAH6659046.1"/>
    <property type="molecule type" value="Genomic_DNA"/>
</dbReference>
<dbReference type="GO" id="GO:0043015">
    <property type="term" value="F:gamma-tubulin binding"/>
    <property type="evidence" value="ECO:0007669"/>
    <property type="project" value="InterPro"/>
</dbReference>
<sequence length="953" mass="107046">MADQDIANVFAIPDFWRGPRWLDLPRPENAEFFGLDIKSTDKSCLPQISHDTIASSKSDEFFRIPAALEPLKLTASQVHLDAPAPAASQQRWKDVNLFDDAFIRGAEVPMSTAEYKSWDGFVMPDLPPIDPLFITEAGPGAYDAALELTNDPLAIKSGSHNVVQTHPYLTALLALAMGRASIFFTWNERTASFVQDLGKLRISGYSANVLDGLQTRCLQCGNISRFLYVFVQITYKTHPSAGRVALAKSMDTVLLAVQTKLGGQARKINSPLQLQSLVYPVSTILTYFNILVTKLNKTRNDEQLLSLLFAETQMLDHGDELLSDTMREVLARVSEPWLDFTQKWIGVKAEEGNPITKDGPGKSFVKVEDVAYVDDFGIENDEPDYVLDKRRIPTFMPDEVAQTMFETGKTLRLLQTHHADHPLCNFGIVQSSDPPSLDWHYNWKSIQVLQERAIRYETNLLEAIRQGSNQNDAVSQQQGRSHSGYDLHLFGQEQSQLAARLVASIKQLNGPLPAVSEADRLSQLLHDRLFEDENSNKMPAGLDLAPHWTLLPLLSFAPLIESQARLINREYMKLLFTSHDLRDHILLQKDFQLLGNGVFCDLLSHALFDADLETTERQAGVARNGGVMGLRLGSRETWPPASSELRLALMGVLTESYLPTSGESSWSEEHTDLPGDLSFAVRDLSDEEIEKCMNPGSLEALDFLRLSYKPPPPLAPIITPVVLVKYDKIFKHLLRILRMLYVAGELHRNLNGRTSKWQDANDVAFRFRFEAQHFVSSITAYVFDTGIALPWAQFLNWLDRVRSDLEDNHSAGKRISVASPDNVRMHHEKALDSIMNTLFLRKRQQPILKVLEDIFTCVLKFSKLARLEATGSFLSNSQETSMTGLYRVFKNKVGIFITVCRGLSEKTGQHAESAKNDTTNDGKNRAMEENTIERLLLQLEMSGHYGGTGHQHI</sequence>
<dbReference type="GO" id="GO:0007020">
    <property type="term" value="P:microtubule nucleation"/>
    <property type="evidence" value="ECO:0007669"/>
    <property type="project" value="InterPro"/>
</dbReference>
<evidence type="ECO:0000256" key="3">
    <source>
        <dbReference type="ARBA" id="ARBA00022701"/>
    </source>
</evidence>
<reference evidence="8" key="1">
    <citation type="journal article" date="2021" name="Nat. Commun.">
        <title>Genetic determinants of endophytism in the Arabidopsis root mycobiome.</title>
        <authorList>
            <person name="Mesny F."/>
            <person name="Miyauchi S."/>
            <person name="Thiergart T."/>
            <person name="Pickel B."/>
            <person name="Atanasova L."/>
            <person name="Karlsson M."/>
            <person name="Huettel B."/>
            <person name="Barry K.W."/>
            <person name="Haridas S."/>
            <person name="Chen C."/>
            <person name="Bauer D."/>
            <person name="Andreopoulos W."/>
            <person name="Pangilinan J."/>
            <person name="LaButti K."/>
            <person name="Riley R."/>
            <person name="Lipzen A."/>
            <person name="Clum A."/>
            <person name="Drula E."/>
            <person name="Henrissat B."/>
            <person name="Kohler A."/>
            <person name="Grigoriev I.V."/>
            <person name="Martin F.M."/>
            <person name="Hacquard S."/>
        </authorList>
    </citation>
    <scope>NUCLEOTIDE SEQUENCE</scope>
    <source>
        <strain evidence="8">MPI-SDFR-AT-0073</strain>
    </source>
</reference>
<evidence type="ECO:0000259" key="7">
    <source>
        <dbReference type="Pfam" id="PF17681"/>
    </source>
</evidence>
<evidence type="ECO:0000313" key="8">
    <source>
        <dbReference type="EMBL" id="KAH6659046.1"/>
    </source>
</evidence>
<feature type="domain" description="Gamma tubulin complex component C-terminal" evidence="6">
    <location>
        <begin position="581"/>
        <end position="945"/>
    </location>
</feature>
<accession>A0A9P8UVY4</accession>
<keyword evidence="3 5" id="KW-0493">Microtubule</keyword>
<dbReference type="Proteomes" id="UP000758603">
    <property type="component" value="Unassembled WGS sequence"/>
</dbReference>
<dbReference type="AlphaFoldDB" id="A0A9P8UVY4"/>
<proteinExistence type="inferred from homology"/>
<comment type="caution">
    <text evidence="8">The sequence shown here is derived from an EMBL/GenBank/DDBJ whole genome shotgun (WGS) entry which is preliminary data.</text>
</comment>
<dbReference type="RefSeq" id="XP_045963177.1">
    <property type="nucleotide sequence ID" value="XM_046101180.1"/>
</dbReference>
<keyword evidence="9" id="KW-1185">Reference proteome</keyword>
<comment type="similarity">
    <text evidence="1 5">Belongs to the TUBGCP family.</text>
</comment>
<evidence type="ECO:0000256" key="2">
    <source>
        <dbReference type="ARBA" id="ARBA00022490"/>
    </source>
</evidence>
<dbReference type="Pfam" id="PF17681">
    <property type="entry name" value="GCP_N_terminal"/>
    <property type="match status" value="1"/>
</dbReference>
<dbReference type="GO" id="GO:0000930">
    <property type="term" value="C:gamma-tubulin complex"/>
    <property type="evidence" value="ECO:0007669"/>
    <property type="project" value="TreeGrafter"/>
</dbReference>
<dbReference type="GO" id="GO:0051011">
    <property type="term" value="F:microtubule minus-end binding"/>
    <property type="evidence" value="ECO:0007669"/>
    <property type="project" value="TreeGrafter"/>
</dbReference>
<feature type="domain" description="Gamma tubulin complex component protein N-terminal" evidence="7">
    <location>
        <begin position="171"/>
        <end position="577"/>
    </location>
</feature>
<evidence type="ECO:0000313" key="9">
    <source>
        <dbReference type="Proteomes" id="UP000758603"/>
    </source>
</evidence>
<organism evidence="8 9">
    <name type="scientific">Truncatella angustata</name>
    <dbReference type="NCBI Taxonomy" id="152316"/>
    <lineage>
        <taxon>Eukaryota</taxon>
        <taxon>Fungi</taxon>
        <taxon>Dikarya</taxon>
        <taxon>Ascomycota</taxon>
        <taxon>Pezizomycotina</taxon>
        <taxon>Sordariomycetes</taxon>
        <taxon>Xylariomycetidae</taxon>
        <taxon>Amphisphaeriales</taxon>
        <taxon>Sporocadaceae</taxon>
        <taxon>Truncatella</taxon>
    </lineage>
</organism>
<evidence type="ECO:0000256" key="4">
    <source>
        <dbReference type="ARBA" id="ARBA00023212"/>
    </source>
</evidence>
<dbReference type="OrthoDB" id="775571at2759"/>
<dbReference type="GO" id="GO:0000922">
    <property type="term" value="C:spindle pole"/>
    <property type="evidence" value="ECO:0007669"/>
    <property type="project" value="InterPro"/>
</dbReference>
<protein>
    <recommendedName>
        <fullName evidence="5">Spindle pole body component</fullName>
    </recommendedName>
</protein>
<dbReference type="GO" id="GO:0051225">
    <property type="term" value="P:spindle assembly"/>
    <property type="evidence" value="ECO:0007669"/>
    <property type="project" value="TreeGrafter"/>
</dbReference>
<dbReference type="PANTHER" id="PTHR19302">
    <property type="entry name" value="GAMMA TUBULIN COMPLEX PROTEIN"/>
    <property type="match status" value="1"/>
</dbReference>
<evidence type="ECO:0000256" key="1">
    <source>
        <dbReference type="ARBA" id="ARBA00010337"/>
    </source>
</evidence>
<dbReference type="InterPro" id="IPR007259">
    <property type="entry name" value="GCP"/>
</dbReference>
<keyword evidence="2 5" id="KW-0963">Cytoplasm</keyword>
<dbReference type="GeneID" id="70130072"/>
<dbReference type="GO" id="GO:0005816">
    <property type="term" value="C:spindle pole body"/>
    <property type="evidence" value="ECO:0007669"/>
    <property type="project" value="UniProtKB-ARBA"/>
</dbReference>